<evidence type="ECO:0000313" key="3">
    <source>
        <dbReference type="Proteomes" id="UP000183257"/>
    </source>
</evidence>
<dbReference type="InterPro" id="IPR017938">
    <property type="entry name" value="Riboflavin_synthase-like_b-brl"/>
</dbReference>
<dbReference type="Gene3D" id="2.40.30.10">
    <property type="entry name" value="Translation factors"/>
    <property type="match status" value="1"/>
</dbReference>
<dbReference type="EMBL" id="FPIY01000004">
    <property type="protein sequence ID" value="SFW60460.1"/>
    <property type="molecule type" value="Genomic_DNA"/>
</dbReference>
<dbReference type="OrthoDB" id="3745257at2"/>
<dbReference type="InterPro" id="IPR017927">
    <property type="entry name" value="FAD-bd_FR_type"/>
</dbReference>
<dbReference type="RefSeq" id="WP_072304373.1">
    <property type="nucleotide sequence ID" value="NZ_FPIY01000004.1"/>
</dbReference>
<sequence length="242" mass="27456">MSILEHIIKTVVLDEAVITEKLALSKTAFKIRLESDAIKKANFIPGSFLRMGIGIGKEQLSMKDKIRSYSIWNNNQTEGFLDIAIATHSNGIGTKWVKECKPGDTVYFKNKKGNFLANDTADSYIMIGDLSALSHLYMIHRNIGKNKQVHGIVYSQDKSDFFPDVNGTSPFTFYELPQNPSEEIISKIKEIIPVLKGKMMVYIAGDSRLCIVLNSFFRKELQWDTKLIKTKPFWNPDKKGLE</sequence>
<evidence type="ECO:0000313" key="2">
    <source>
        <dbReference type="EMBL" id="SFW60460.1"/>
    </source>
</evidence>
<organism evidence="2 3">
    <name type="scientific">Cellulophaga fucicola</name>
    <dbReference type="NCBI Taxonomy" id="76595"/>
    <lineage>
        <taxon>Bacteria</taxon>
        <taxon>Pseudomonadati</taxon>
        <taxon>Bacteroidota</taxon>
        <taxon>Flavobacteriia</taxon>
        <taxon>Flavobacteriales</taxon>
        <taxon>Flavobacteriaceae</taxon>
        <taxon>Cellulophaga</taxon>
    </lineage>
</organism>
<feature type="domain" description="FAD-binding FR-type" evidence="1">
    <location>
        <begin position="11"/>
        <end position="118"/>
    </location>
</feature>
<dbReference type="InterPro" id="IPR007037">
    <property type="entry name" value="SIP_rossman_dom"/>
</dbReference>
<reference evidence="3" key="1">
    <citation type="submission" date="2016-11" db="EMBL/GenBank/DDBJ databases">
        <authorList>
            <person name="Varghese N."/>
            <person name="Submissions S."/>
        </authorList>
    </citation>
    <scope>NUCLEOTIDE SEQUENCE [LARGE SCALE GENOMIC DNA]</scope>
    <source>
        <strain evidence="3">DSM 24786</strain>
    </source>
</reference>
<dbReference type="InterPro" id="IPR008333">
    <property type="entry name" value="Cbr1-like_FAD-bd_dom"/>
</dbReference>
<protein>
    <submittedName>
        <fullName evidence="2">Siderophore-interacting protein</fullName>
    </submittedName>
</protein>
<dbReference type="InterPro" id="IPR039374">
    <property type="entry name" value="SIP_fam"/>
</dbReference>
<dbReference type="Proteomes" id="UP000183257">
    <property type="component" value="Unassembled WGS sequence"/>
</dbReference>
<dbReference type="GO" id="GO:0016491">
    <property type="term" value="F:oxidoreductase activity"/>
    <property type="evidence" value="ECO:0007669"/>
    <property type="project" value="InterPro"/>
</dbReference>
<name>A0A1K1QL97_9FLAO</name>
<dbReference type="PANTHER" id="PTHR30157">
    <property type="entry name" value="FERRIC REDUCTASE, NADPH-DEPENDENT"/>
    <property type="match status" value="1"/>
</dbReference>
<accession>A0A1K1QL97</accession>
<dbReference type="InterPro" id="IPR039261">
    <property type="entry name" value="FNR_nucleotide-bd"/>
</dbReference>
<dbReference type="STRING" id="76595.SAMN05660313_02744"/>
<evidence type="ECO:0000259" key="1">
    <source>
        <dbReference type="PROSITE" id="PS51384"/>
    </source>
</evidence>
<dbReference type="Pfam" id="PF04954">
    <property type="entry name" value="SIP"/>
    <property type="match status" value="1"/>
</dbReference>
<keyword evidence="3" id="KW-1185">Reference proteome</keyword>
<dbReference type="PANTHER" id="PTHR30157:SF0">
    <property type="entry name" value="NADPH-DEPENDENT FERRIC-CHELATE REDUCTASE"/>
    <property type="match status" value="1"/>
</dbReference>
<dbReference type="Pfam" id="PF00970">
    <property type="entry name" value="FAD_binding_6"/>
    <property type="match status" value="1"/>
</dbReference>
<proteinExistence type="predicted"/>
<dbReference type="AlphaFoldDB" id="A0A1K1QL97"/>
<dbReference type="PROSITE" id="PS51384">
    <property type="entry name" value="FAD_FR"/>
    <property type="match status" value="1"/>
</dbReference>
<gene>
    <name evidence="2" type="ORF">SAMN05660313_02744</name>
</gene>
<dbReference type="SUPFAM" id="SSF63380">
    <property type="entry name" value="Riboflavin synthase domain-like"/>
    <property type="match status" value="1"/>
</dbReference>
<dbReference type="Gene3D" id="3.40.50.80">
    <property type="entry name" value="Nucleotide-binding domain of ferredoxin-NADP reductase (FNR) module"/>
    <property type="match status" value="1"/>
</dbReference>